<evidence type="ECO:0000313" key="1">
    <source>
        <dbReference type="EMBL" id="QED25898.1"/>
    </source>
</evidence>
<gene>
    <name evidence="1" type="ORF">FRD01_01185</name>
</gene>
<proteinExistence type="predicted"/>
<accession>A0A5B8XLP9</accession>
<sequence length="248" mass="27025">MLIEQVSNRRILVAVISCFMAFAMVVVEPSDAFAEDAAVSQGDIVRRKLLYRSTRFEVAPTIGFTLADSFRRNMLVGANLSYHLTNEWSLGVSGGYGLLQLETDLSNNIADTLSPGRLNEVSYSYLAWQADVGIHWVPIFGKFSLFKSTSVSYDFHMGAGFLFANEDAVAAGNGEVDEALTGIKPGAALTFGVRLFLSDMLSLNIDLKNMLYSRAEISRGTATPEFTDTVLLNIGLGIFLPGDVKISK</sequence>
<dbReference type="NCBIfam" id="TIGR04565">
    <property type="entry name" value="OMP_myx_plus"/>
    <property type="match status" value="1"/>
</dbReference>
<dbReference type="OrthoDB" id="5495025at2"/>
<dbReference type="InterPro" id="IPR030820">
    <property type="entry name" value="OMP_myx_plus_Proteobacteria"/>
</dbReference>
<protein>
    <submittedName>
        <fullName evidence="1">Outer membrane beta-barrel domain-containing protein</fullName>
    </submittedName>
</protein>
<organism evidence="1 2">
    <name type="scientific">Microvenator marinus</name>
    <dbReference type="NCBI Taxonomy" id="2600177"/>
    <lineage>
        <taxon>Bacteria</taxon>
        <taxon>Deltaproteobacteria</taxon>
        <taxon>Bradymonadales</taxon>
        <taxon>Microvenatoraceae</taxon>
        <taxon>Microvenator</taxon>
    </lineage>
</organism>
<evidence type="ECO:0000313" key="2">
    <source>
        <dbReference type="Proteomes" id="UP000321595"/>
    </source>
</evidence>
<name>A0A5B8XLP9_9DELT</name>
<dbReference type="KEGG" id="bbae:FRD01_01185"/>
<dbReference type="RefSeq" id="WP_146956870.1">
    <property type="nucleotide sequence ID" value="NZ_CP042467.1"/>
</dbReference>
<reference evidence="1 2" key="1">
    <citation type="submission" date="2019-08" db="EMBL/GenBank/DDBJ databases">
        <authorList>
            <person name="Liang Q."/>
        </authorList>
    </citation>
    <scope>NUCLEOTIDE SEQUENCE [LARGE SCALE GENOMIC DNA]</scope>
    <source>
        <strain evidence="1 2">V1718</strain>
    </source>
</reference>
<dbReference type="AlphaFoldDB" id="A0A5B8XLP9"/>
<dbReference type="Proteomes" id="UP000321595">
    <property type="component" value="Chromosome"/>
</dbReference>
<keyword evidence="2" id="KW-1185">Reference proteome</keyword>
<dbReference type="EMBL" id="CP042467">
    <property type="protein sequence ID" value="QED25898.1"/>
    <property type="molecule type" value="Genomic_DNA"/>
</dbReference>
<dbReference type="Gene3D" id="2.40.160.60">
    <property type="entry name" value="Outer membrane protein transport protein (OMPP1/FadL/TodX)"/>
    <property type="match status" value="1"/>
</dbReference>